<evidence type="ECO:0000259" key="6">
    <source>
        <dbReference type="SMART" id="SM00827"/>
    </source>
</evidence>
<dbReference type="EMBL" id="FLUQ01000005">
    <property type="protein sequence ID" value="SBW09055.1"/>
    <property type="molecule type" value="Genomic_DNA"/>
</dbReference>
<organism evidence="7">
    <name type="scientific">uncultured delta proteobacterium</name>
    <dbReference type="NCBI Taxonomy" id="34034"/>
    <lineage>
        <taxon>Bacteria</taxon>
        <taxon>Deltaproteobacteria</taxon>
        <taxon>environmental samples</taxon>
    </lineage>
</organism>
<name>A0A212KBZ7_9DELT</name>
<comment type="similarity">
    <text evidence="4">Belongs to the fabD family.</text>
</comment>
<evidence type="ECO:0000313" key="7">
    <source>
        <dbReference type="EMBL" id="SBW09055.1"/>
    </source>
</evidence>
<dbReference type="InterPro" id="IPR001227">
    <property type="entry name" value="Ac_transferase_dom_sf"/>
</dbReference>
<dbReference type="SMART" id="SM00827">
    <property type="entry name" value="PKS_AT"/>
    <property type="match status" value="1"/>
</dbReference>
<dbReference type="SUPFAM" id="SSF55048">
    <property type="entry name" value="Probable ACP-binding domain of malonyl-CoA ACP transacylase"/>
    <property type="match status" value="1"/>
</dbReference>
<dbReference type="PANTHER" id="PTHR42681">
    <property type="entry name" value="MALONYL-COA-ACYL CARRIER PROTEIN TRANSACYLASE, MITOCHONDRIAL"/>
    <property type="match status" value="1"/>
</dbReference>
<comment type="catalytic activity">
    <reaction evidence="3 4">
        <text>holo-[ACP] + malonyl-CoA = malonyl-[ACP] + CoA</text>
        <dbReference type="Rhea" id="RHEA:41792"/>
        <dbReference type="Rhea" id="RHEA-COMP:9623"/>
        <dbReference type="Rhea" id="RHEA-COMP:9685"/>
        <dbReference type="ChEBI" id="CHEBI:57287"/>
        <dbReference type="ChEBI" id="CHEBI:57384"/>
        <dbReference type="ChEBI" id="CHEBI:64479"/>
        <dbReference type="ChEBI" id="CHEBI:78449"/>
        <dbReference type="EC" id="2.3.1.39"/>
    </reaction>
</comment>
<dbReference type="InterPro" id="IPR050858">
    <property type="entry name" value="Mal-CoA-ACP_Trans/PKS_FabD"/>
</dbReference>
<keyword evidence="2 4" id="KW-0012">Acyltransferase</keyword>
<accession>A0A212KBZ7</accession>
<dbReference type="GO" id="GO:0005829">
    <property type="term" value="C:cytosol"/>
    <property type="evidence" value="ECO:0007669"/>
    <property type="project" value="TreeGrafter"/>
</dbReference>
<dbReference type="InterPro" id="IPR016036">
    <property type="entry name" value="Malonyl_transacylase_ACP-bd"/>
</dbReference>
<gene>
    <name evidence="7" type="ORF">KL86DPRO_50053</name>
</gene>
<keyword evidence="1 4" id="KW-0808">Transferase</keyword>
<dbReference type="PANTHER" id="PTHR42681:SF1">
    <property type="entry name" value="MALONYL-COA-ACYL CARRIER PROTEIN TRANSACYLASE, MITOCHONDRIAL"/>
    <property type="match status" value="1"/>
</dbReference>
<dbReference type="Gene3D" id="3.30.70.250">
    <property type="entry name" value="Malonyl-CoA ACP transacylase, ACP-binding"/>
    <property type="match status" value="1"/>
</dbReference>
<dbReference type="EC" id="2.3.1.39" evidence="4"/>
<dbReference type="GO" id="GO:0006633">
    <property type="term" value="P:fatty acid biosynthetic process"/>
    <property type="evidence" value="ECO:0007669"/>
    <property type="project" value="TreeGrafter"/>
</dbReference>
<evidence type="ECO:0000256" key="3">
    <source>
        <dbReference type="ARBA" id="ARBA00048462"/>
    </source>
</evidence>
<dbReference type="SUPFAM" id="SSF52151">
    <property type="entry name" value="FabD/lysophospholipase-like"/>
    <property type="match status" value="1"/>
</dbReference>
<evidence type="ECO:0000256" key="5">
    <source>
        <dbReference type="PIRSR" id="PIRSR000446-1"/>
    </source>
</evidence>
<dbReference type="GO" id="GO:0004314">
    <property type="term" value="F:[acyl-carrier-protein] S-malonyltransferase activity"/>
    <property type="evidence" value="ECO:0007669"/>
    <property type="project" value="UniProtKB-EC"/>
</dbReference>
<feature type="active site" evidence="5">
    <location>
        <position position="201"/>
    </location>
</feature>
<dbReference type="InterPro" id="IPR024925">
    <property type="entry name" value="Malonyl_CoA-ACP_transAc"/>
</dbReference>
<dbReference type="PIRSF" id="PIRSF000446">
    <property type="entry name" value="Mct"/>
    <property type="match status" value="1"/>
</dbReference>
<feature type="active site" evidence="5">
    <location>
        <position position="91"/>
    </location>
</feature>
<dbReference type="InterPro" id="IPR014043">
    <property type="entry name" value="Acyl_transferase_dom"/>
</dbReference>
<evidence type="ECO:0000256" key="4">
    <source>
        <dbReference type="PIRNR" id="PIRNR000446"/>
    </source>
</evidence>
<reference evidence="7" key="1">
    <citation type="submission" date="2016-04" db="EMBL/GenBank/DDBJ databases">
        <authorList>
            <person name="Evans L.H."/>
            <person name="Alamgir A."/>
            <person name="Owens N."/>
            <person name="Weber N.D."/>
            <person name="Virtaneva K."/>
            <person name="Barbian K."/>
            <person name="Babar A."/>
            <person name="Rosenke K."/>
        </authorList>
    </citation>
    <scope>NUCLEOTIDE SEQUENCE</scope>
    <source>
        <strain evidence="7">86</strain>
    </source>
</reference>
<proteinExistence type="inferred from homology"/>
<sequence length="315" mass="33126">MPTPTAILFPGQGSQESGMGRDLAEASREAMDTWKQAERASGLELRAIYWEGEDGAMADTRALQPALTVVNLNLWRVLSGKITPAATAGHSLGEYSSLAAAGVLGVDAVLELVALRGRLMAEADPEGKGTMAAMLKISLADAESAVADVASATGEMIGIANYNTPGQYVASGTKAAIAALQEAVKARKGRALPLPVSGAFHSPLMKEAATEMAKALEKTSWSPAKFAVYPNVTGRATTDQRELKSLLLDQMTSSVRWIDTISSQYADGVRRFVECGPKGVLSKMVKPILDAQPSAPAPESYSVATVGNREQAEAF</sequence>
<dbReference type="Gene3D" id="3.40.366.10">
    <property type="entry name" value="Malonyl-Coenzyme A Acyl Carrier Protein, domain 2"/>
    <property type="match status" value="1"/>
</dbReference>
<evidence type="ECO:0000256" key="1">
    <source>
        <dbReference type="ARBA" id="ARBA00022679"/>
    </source>
</evidence>
<feature type="domain" description="Malonyl-CoA:ACP transacylase (MAT)" evidence="6">
    <location>
        <begin position="8"/>
        <end position="309"/>
    </location>
</feature>
<dbReference type="InterPro" id="IPR016035">
    <property type="entry name" value="Acyl_Trfase/lysoPLipase"/>
</dbReference>
<protein>
    <recommendedName>
        <fullName evidence="4">Malonyl CoA-acyl carrier protein transacylase</fullName>
        <ecNumber evidence="4">2.3.1.39</ecNumber>
    </recommendedName>
</protein>
<evidence type="ECO:0000256" key="2">
    <source>
        <dbReference type="ARBA" id="ARBA00023315"/>
    </source>
</evidence>
<dbReference type="Pfam" id="PF00698">
    <property type="entry name" value="Acyl_transf_1"/>
    <property type="match status" value="1"/>
</dbReference>
<dbReference type="AlphaFoldDB" id="A0A212KBZ7"/>